<feature type="region of interest" description="Disordered" evidence="6">
    <location>
        <begin position="451"/>
        <end position="505"/>
    </location>
</feature>
<keyword evidence="4 7" id="KW-1133">Transmembrane helix</keyword>
<evidence type="ECO:0000313" key="8">
    <source>
        <dbReference type="EMBL" id="KUP91167.1"/>
    </source>
</evidence>
<dbReference type="Pfam" id="PF01554">
    <property type="entry name" value="MatE"/>
    <property type="match status" value="2"/>
</dbReference>
<evidence type="ECO:0000313" key="9">
    <source>
        <dbReference type="Proteomes" id="UP000068382"/>
    </source>
</evidence>
<feature type="transmembrane region" description="Helical" evidence="7">
    <location>
        <begin position="163"/>
        <end position="183"/>
    </location>
</feature>
<name>A0A132BTM9_9RHOB</name>
<dbReference type="NCBIfam" id="TIGR00797">
    <property type="entry name" value="matE"/>
    <property type="match status" value="1"/>
</dbReference>
<feature type="compositionally biased region" description="Low complexity" evidence="6">
    <location>
        <begin position="457"/>
        <end position="466"/>
    </location>
</feature>
<feature type="transmembrane region" description="Helical" evidence="7">
    <location>
        <begin position="136"/>
        <end position="156"/>
    </location>
</feature>
<dbReference type="CDD" id="cd13136">
    <property type="entry name" value="MATE_DinF_like"/>
    <property type="match status" value="1"/>
</dbReference>
<sequence>MTESHGPITHARVLKIALPIVLSNATVPILGAIDTGVVGQLGQAAPIGAVGIGAVILSTLYWVFGFLRMGTTGLAAQARGAGDTAETGALLMRGLLLAGAAGLFFIAAQALVFWGAFALAPASAEVEGLARQYLEIRIWGAPATIALYAVTGWLIAMERTRGVVLLQVWMNGLNILLDLWFVLGLDWGVQGVATATLIAEWSGLLLGLWLCGSAFGGKQWHDWNRIFDRARLRRMMQVNGDIMVRSVLLTVSFTTFLFLAADLGDVTLAANQVLIQFLEITAFALDGFAFSAEALVGGAVGARDPQRLRRAVRVSSHWGIGFALLLSLGFWIFGPMVIDLMTTAPEVRAVARSYLIWVALGPLISVASYMLDGIYIGATWTRDMRIAMIQSVVIYVLALVVCVPVFGNHGLWLALMVLNLARAATLARIGSAALAAVRANRIWRCRPLRPPCRTRRGPTAGRGPMRSRPPATGRHRPARYRIEPRSPRPGSWYRRPAPRRCRRRR</sequence>
<protein>
    <submittedName>
        <fullName evidence="8">DNA-damage-inducible protein F</fullName>
    </submittedName>
</protein>
<comment type="subcellular location">
    <subcellularLocation>
        <location evidence="1">Membrane</location>
        <topology evidence="1">Multi-pass membrane protein</topology>
    </subcellularLocation>
</comment>
<evidence type="ECO:0000256" key="3">
    <source>
        <dbReference type="ARBA" id="ARBA00022692"/>
    </source>
</evidence>
<accession>A0A132BTM9</accession>
<dbReference type="InterPro" id="IPR002528">
    <property type="entry name" value="MATE_fam"/>
</dbReference>
<dbReference type="PATRIC" id="fig|1768241.3.peg.4156"/>
<feature type="transmembrane region" description="Helical" evidence="7">
    <location>
        <begin position="354"/>
        <end position="375"/>
    </location>
</feature>
<evidence type="ECO:0000256" key="6">
    <source>
        <dbReference type="SAM" id="MobiDB-lite"/>
    </source>
</evidence>
<dbReference type="EMBL" id="LPUY01000104">
    <property type="protein sequence ID" value="KUP91167.1"/>
    <property type="molecule type" value="Genomic_DNA"/>
</dbReference>
<keyword evidence="3 7" id="KW-0812">Transmembrane</keyword>
<feature type="transmembrane region" description="Helical" evidence="7">
    <location>
        <begin position="45"/>
        <end position="64"/>
    </location>
</feature>
<comment type="caution">
    <text evidence="8">The sequence shown here is derived from an EMBL/GenBank/DDBJ whole genome shotgun (WGS) entry which is preliminary data.</text>
</comment>
<feature type="transmembrane region" description="Helical" evidence="7">
    <location>
        <begin position="387"/>
        <end position="406"/>
    </location>
</feature>
<dbReference type="GO" id="GO:0042910">
    <property type="term" value="F:xenobiotic transmembrane transporter activity"/>
    <property type="evidence" value="ECO:0007669"/>
    <property type="project" value="InterPro"/>
</dbReference>
<keyword evidence="9" id="KW-1185">Reference proteome</keyword>
<dbReference type="GO" id="GO:0005886">
    <property type="term" value="C:plasma membrane"/>
    <property type="evidence" value="ECO:0007669"/>
    <property type="project" value="TreeGrafter"/>
</dbReference>
<keyword evidence="5 7" id="KW-0472">Membrane</keyword>
<feature type="transmembrane region" description="Helical" evidence="7">
    <location>
        <begin position="12"/>
        <end position="33"/>
    </location>
</feature>
<organism evidence="8 9">
    <name type="scientific">Tritonibacter horizontis</name>
    <dbReference type="NCBI Taxonomy" id="1768241"/>
    <lineage>
        <taxon>Bacteria</taxon>
        <taxon>Pseudomonadati</taxon>
        <taxon>Pseudomonadota</taxon>
        <taxon>Alphaproteobacteria</taxon>
        <taxon>Rhodobacterales</taxon>
        <taxon>Paracoccaceae</taxon>
        <taxon>Tritonibacter</taxon>
    </lineage>
</organism>
<feature type="transmembrane region" description="Helical" evidence="7">
    <location>
        <begin position="203"/>
        <end position="221"/>
    </location>
</feature>
<dbReference type="PANTHER" id="PTHR42893:SF46">
    <property type="entry name" value="PROTEIN DETOXIFICATION 44, CHLOROPLASTIC"/>
    <property type="match status" value="1"/>
</dbReference>
<feature type="transmembrane region" description="Helical" evidence="7">
    <location>
        <begin position="242"/>
        <end position="260"/>
    </location>
</feature>
<dbReference type="AlphaFoldDB" id="A0A132BTM9"/>
<dbReference type="PANTHER" id="PTHR42893">
    <property type="entry name" value="PROTEIN DETOXIFICATION 44, CHLOROPLASTIC-RELATED"/>
    <property type="match status" value="1"/>
</dbReference>
<evidence type="ECO:0000256" key="1">
    <source>
        <dbReference type="ARBA" id="ARBA00004141"/>
    </source>
</evidence>
<evidence type="ECO:0000256" key="2">
    <source>
        <dbReference type="ARBA" id="ARBA00010199"/>
    </source>
</evidence>
<proteinExistence type="inferred from homology"/>
<feature type="transmembrane region" description="Helical" evidence="7">
    <location>
        <begin position="314"/>
        <end position="334"/>
    </location>
</feature>
<feature type="compositionally biased region" description="Basic residues" evidence="6">
    <location>
        <begin position="496"/>
        <end position="505"/>
    </location>
</feature>
<dbReference type="Proteomes" id="UP000068382">
    <property type="component" value="Unassembled WGS sequence"/>
</dbReference>
<comment type="similarity">
    <text evidence="2">Belongs to the multi antimicrobial extrusion (MATE) (TC 2.A.66.1) family.</text>
</comment>
<evidence type="ECO:0000256" key="4">
    <source>
        <dbReference type="ARBA" id="ARBA00022989"/>
    </source>
</evidence>
<feature type="transmembrane region" description="Helical" evidence="7">
    <location>
        <begin position="280"/>
        <end position="302"/>
    </location>
</feature>
<feature type="transmembrane region" description="Helical" evidence="7">
    <location>
        <begin position="95"/>
        <end position="116"/>
    </location>
</feature>
<evidence type="ECO:0000256" key="5">
    <source>
        <dbReference type="ARBA" id="ARBA00023136"/>
    </source>
</evidence>
<reference evidence="8 9" key="1">
    <citation type="submission" date="2015-12" db="EMBL/GenBank/DDBJ databases">
        <title>Genome sequence of the marine Rhodobacteraceae strain O3.65, Candidatus Tritonibacter horizontis.</title>
        <authorList>
            <person name="Poehlein A."/>
            <person name="Giebel H.A."/>
            <person name="Voget S."/>
            <person name="Brinkhoff T."/>
        </authorList>
    </citation>
    <scope>NUCLEOTIDE SEQUENCE [LARGE SCALE GENOMIC DNA]</scope>
    <source>
        <strain evidence="8 9">O3.65</strain>
    </source>
</reference>
<dbReference type="InterPro" id="IPR044644">
    <property type="entry name" value="DinF-like"/>
</dbReference>
<gene>
    <name evidence="8" type="primary">dinF</name>
    <name evidence="8" type="ORF">TRIHO_39810</name>
</gene>
<evidence type="ECO:0000256" key="7">
    <source>
        <dbReference type="SAM" id="Phobius"/>
    </source>
</evidence>
<dbReference type="GO" id="GO:0015297">
    <property type="term" value="F:antiporter activity"/>
    <property type="evidence" value="ECO:0007669"/>
    <property type="project" value="InterPro"/>
</dbReference>